<protein>
    <recommendedName>
        <fullName evidence="5">Thioredoxin</fullName>
    </recommendedName>
</protein>
<organism evidence="9">
    <name type="scientific">Eriocheir sinensis</name>
    <name type="common">Chinese mitten crab</name>
    <dbReference type="NCBI Taxonomy" id="95602"/>
    <lineage>
        <taxon>Eukaryota</taxon>
        <taxon>Metazoa</taxon>
        <taxon>Ecdysozoa</taxon>
        <taxon>Arthropoda</taxon>
        <taxon>Crustacea</taxon>
        <taxon>Multicrustacea</taxon>
        <taxon>Malacostraca</taxon>
        <taxon>Eumalacostraca</taxon>
        <taxon>Eucarida</taxon>
        <taxon>Decapoda</taxon>
        <taxon>Pleocyemata</taxon>
        <taxon>Brachyura</taxon>
        <taxon>Eubrachyura</taxon>
        <taxon>Grapsoidea</taxon>
        <taxon>Varunidae</taxon>
        <taxon>Eriocheir</taxon>
    </lineage>
</organism>
<evidence type="ECO:0000256" key="5">
    <source>
        <dbReference type="PIRNR" id="PIRNR000077"/>
    </source>
</evidence>
<dbReference type="InterPro" id="IPR005746">
    <property type="entry name" value="Thioredoxin"/>
</dbReference>
<keyword evidence="4 7" id="KW-0676">Redox-active center</keyword>
<evidence type="ECO:0000256" key="6">
    <source>
        <dbReference type="PIRSR" id="PIRSR000077-1"/>
    </source>
</evidence>
<dbReference type="InterPro" id="IPR013766">
    <property type="entry name" value="Thioredoxin_domain"/>
</dbReference>
<dbReference type="GO" id="GO:0015035">
    <property type="term" value="F:protein-disulfide reductase activity"/>
    <property type="evidence" value="ECO:0007669"/>
    <property type="project" value="InterPro"/>
</dbReference>
<dbReference type="KEGG" id="esn:127000260"/>
<keyword evidence="1" id="KW-0813">Transport</keyword>
<dbReference type="PRINTS" id="PR00421">
    <property type="entry name" value="THIOREDOXIN"/>
</dbReference>
<keyword evidence="2" id="KW-0249">Electron transport</keyword>
<evidence type="ECO:0000256" key="7">
    <source>
        <dbReference type="PIRSR" id="PIRSR000077-4"/>
    </source>
</evidence>
<dbReference type="RefSeq" id="XP_050719668.1">
    <property type="nucleotide sequence ID" value="XM_050863711.1"/>
</dbReference>
<feature type="site" description="Contributes to redox potential value" evidence="6">
    <location>
        <position position="34"/>
    </location>
</feature>
<dbReference type="Pfam" id="PF00085">
    <property type="entry name" value="Thioredoxin"/>
    <property type="match status" value="1"/>
</dbReference>
<dbReference type="FunFam" id="3.40.30.10:FF:000104">
    <property type="entry name" value="Thioredoxin"/>
    <property type="match status" value="1"/>
</dbReference>
<evidence type="ECO:0000256" key="4">
    <source>
        <dbReference type="ARBA" id="ARBA00023284"/>
    </source>
</evidence>
<accession>C4N5V0</accession>
<sequence length="105" mass="12202">MVYQVKDQEDFKKQLKEAGQKLVVVDFYATWCGPCKMIAPKLQEMSSQMTDVVFLKVDVDECEDVAVTYQISCMPTFLFFKEEQKIDSFSGASEEKIRDYIAKYK</sequence>
<reference evidence="9" key="1">
    <citation type="journal article" date="2009" name="Fish Shellfish Immunol.">
        <title>A thioredoxin with antioxidant activity identified from Eriocheir sinensis.</title>
        <authorList>
            <person name="Mu C."/>
            <person name="Zhao J."/>
            <person name="Wang L."/>
            <person name="Song L."/>
            <person name="Song X."/>
            <person name="Zhang H."/>
            <person name="Qiu L."/>
            <person name="Gai Y."/>
            <person name="Cui Z."/>
        </authorList>
    </citation>
    <scope>NUCLEOTIDE SEQUENCE</scope>
</reference>
<dbReference type="NCBIfam" id="TIGR01068">
    <property type="entry name" value="thioredoxin"/>
    <property type="match status" value="1"/>
</dbReference>
<dbReference type="PANTHER" id="PTHR46115">
    <property type="entry name" value="THIOREDOXIN-LIKE PROTEIN 1"/>
    <property type="match status" value="1"/>
</dbReference>
<dbReference type="CTD" id="34281"/>
<feature type="active site" description="Nucleophile" evidence="6">
    <location>
        <position position="32"/>
    </location>
</feature>
<feature type="active site" description="Nucleophile" evidence="6">
    <location>
        <position position="35"/>
    </location>
</feature>
<comment type="similarity">
    <text evidence="5">Belongs to the thioredoxin family.</text>
</comment>
<dbReference type="PROSITE" id="PS51352">
    <property type="entry name" value="THIOREDOXIN_2"/>
    <property type="match status" value="1"/>
</dbReference>
<feature type="site" description="Deprotonates C-terminal active site Cys" evidence="6">
    <location>
        <position position="26"/>
    </location>
</feature>
<evidence type="ECO:0000256" key="2">
    <source>
        <dbReference type="ARBA" id="ARBA00022982"/>
    </source>
</evidence>
<evidence type="ECO:0000256" key="3">
    <source>
        <dbReference type="ARBA" id="ARBA00023157"/>
    </source>
</evidence>
<dbReference type="PROSITE" id="PS00194">
    <property type="entry name" value="THIOREDOXIN_1"/>
    <property type="match status" value="1"/>
</dbReference>
<dbReference type="OrthoDB" id="2121326at2759"/>
<dbReference type="PIRSF" id="PIRSF000077">
    <property type="entry name" value="Thioredoxin"/>
    <property type="match status" value="1"/>
</dbReference>
<dbReference type="Gene3D" id="3.40.30.10">
    <property type="entry name" value="Glutaredoxin"/>
    <property type="match status" value="1"/>
</dbReference>
<feature type="domain" description="Thioredoxin" evidence="8">
    <location>
        <begin position="1"/>
        <end position="105"/>
    </location>
</feature>
<dbReference type="CDD" id="cd02947">
    <property type="entry name" value="TRX_family"/>
    <property type="match status" value="1"/>
</dbReference>
<dbReference type="InterPro" id="IPR017937">
    <property type="entry name" value="Thioredoxin_CS"/>
</dbReference>
<keyword evidence="3 7" id="KW-1015">Disulfide bond</keyword>
<dbReference type="InterPro" id="IPR036249">
    <property type="entry name" value="Thioredoxin-like_sf"/>
</dbReference>
<dbReference type="GeneID" id="127000260"/>
<evidence type="ECO:0000256" key="1">
    <source>
        <dbReference type="ARBA" id="ARBA00022448"/>
    </source>
</evidence>
<proteinExistence type="evidence at transcript level"/>
<name>C4N5V0_ERISI</name>
<evidence type="ECO:0000313" key="9">
    <source>
        <dbReference type="EMBL" id="ACQ59118.1"/>
    </source>
</evidence>
<dbReference type="SUPFAM" id="SSF52833">
    <property type="entry name" value="Thioredoxin-like"/>
    <property type="match status" value="1"/>
</dbReference>
<dbReference type="AlphaFoldDB" id="C4N5V0"/>
<dbReference type="EMBL" id="FJ372908">
    <property type="protein sequence ID" value="ACQ59118.1"/>
    <property type="molecule type" value="mRNA"/>
</dbReference>
<feature type="site" description="Contributes to redox potential value" evidence="6">
    <location>
        <position position="33"/>
    </location>
</feature>
<feature type="disulfide bond" description="Redox-active" evidence="7">
    <location>
        <begin position="32"/>
        <end position="35"/>
    </location>
</feature>
<evidence type="ECO:0000259" key="8">
    <source>
        <dbReference type="PROSITE" id="PS51352"/>
    </source>
</evidence>